<dbReference type="AlphaFoldDB" id="A0A9X2WXA1"/>
<comment type="caution">
    <text evidence="2">The sequence shown here is derived from an EMBL/GenBank/DDBJ whole genome shotgun (WGS) entry which is preliminary data.</text>
</comment>
<evidence type="ECO:0000313" key="2">
    <source>
        <dbReference type="EMBL" id="MCT7947302.1"/>
    </source>
</evidence>
<dbReference type="GO" id="GO:0003677">
    <property type="term" value="F:DNA binding"/>
    <property type="evidence" value="ECO:0007669"/>
    <property type="project" value="InterPro"/>
</dbReference>
<dbReference type="Proteomes" id="UP001155604">
    <property type="component" value="Unassembled WGS sequence"/>
</dbReference>
<sequence>MGKSDNNVIKLWQAKHDKDTQRNLAEFILFAQSELTLYKEQGWDAPSWKPNKGQVLVFGFRQTEGNNYSPIDIFKGPYLEFVKAFMRQQMTLKEITSAHLWISMFRNLYLALVAQEDDKVPCIRDVTGQTLKDAVAIIKQSENNLTRRYQIGGKLTSLVKWLLDERIVLTLPTFKNPFPKQVHTSEQLGEEADRFREERCPTMHEMLSLAECFARAEAVQDKYYTSALVLLCFAPGRINELDGLTIHSLQQGDDDGWYIVWHGSKGYPDHRKSIPPLMLDVVKEAFNRLIEIGKPARACAKWAYEHPNEFYKHEGCITQPDHKASQPLSHLQIANAMSIVGFLNKNGVTFQHTKALTNWLNALLDEKTVTYSRLNEVVHQKYKNKSWPNNPDSKRPVWENLLLYRDLELKPKSAAKQFSWTMPTINAFNEQLNKKPKSMSTLWERFNMTQEDGTPIALTTHQFRVWLNTHAKIGGVDDWKIAQWSGRADYRQNSAYDLRTLEQKSRLSTELMVASYDDMPSAIILRKYNLPVTLKSVGIDREGIADFTGIGFCTHNFAQTPCTKAGECVTCKEHVCLTGIPETLEELEQLDKLISEQLDKAIQANGKDVFGADRWVTHHGWKLGHIRTLIAIMKDESLSEGTVIQIPVEHDPSPTRRALEDKKMVTDLEDRCNTKAQIKPQFNANIKKLLGFG</sequence>
<evidence type="ECO:0000313" key="3">
    <source>
        <dbReference type="Proteomes" id="UP001155604"/>
    </source>
</evidence>
<proteinExistence type="predicted"/>
<dbReference type="SUPFAM" id="SSF56349">
    <property type="entry name" value="DNA breaking-rejoining enzymes"/>
    <property type="match status" value="1"/>
</dbReference>
<name>A0A9X2WXA1_9GAMM</name>
<dbReference type="Gene3D" id="1.10.443.10">
    <property type="entry name" value="Intergrase catalytic core"/>
    <property type="match status" value="1"/>
</dbReference>
<evidence type="ECO:0008006" key="4">
    <source>
        <dbReference type="Google" id="ProtNLM"/>
    </source>
</evidence>
<gene>
    <name evidence="2" type="ORF">NE536_18300</name>
</gene>
<dbReference type="EMBL" id="JAMTCC010000038">
    <property type="protein sequence ID" value="MCT7947302.1"/>
    <property type="molecule type" value="Genomic_DNA"/>
</dbReference>
<dbReference type="InterPro" id="IPR013762">
    <property type="entry name" value="Integrase-like_cat_sf"/>
</dbReference>
<protein>
    <recommendedName>
        <fullName evidence="4">Integrase</fullName>
    </recommendedName>
</protein>
<keyword evidence="1" id="KW-0233">DNA recombination</keyword>
<organism evidence="2 3">
    <name type="scientific">Shewanella septentrionalis</name>
    <dbReference type="NCBI Taxonomy" id="2952223"/>
    <lineage>
        <taxon>Bacteria</taxon>
        <taxon>Pseudomonadati</taxon>
        <taxon>Pseudomonadota</taxon>
        <taxon>Gammaproteobacteria</taxon>
        <taxon>Alteromonadales</taxon>
        <taxon>Shewanellaceae</taxon>
        <taxon>Shewanella</taxon>
    </lineage>
</organism>
<accession>A0A9X2WXA1</accession>
<dbReference type="RefSeq" id="WP_261273579.1">
    <property type="nucleotide sequence ID" value="NZ_JAMTCC010000038.1"/>
</dbReference>
<dbReference type="GO" id="GO:0006310">
    <property type="term" value="P:DNA recombination"/>
    <property type="evidence" value="ECO:0007669"/>
    <property type="project" value="UniProtKB-KW"/>
</dbReference>
<keyword evidence="3" id="KW-1185">Reference proteome</keyword>
<dbReference type="InterPro" id="IPR011010">
    <property type="entry name" value="DNA_brk_join_enz"/>
</dbReference>
<dbReference type="GO" id="GO:0015074">
    <property type="term" value="P:DNA integration"/>
    <property type="evidence" value="ECO:0007669"/>
    <property type="project" value="InterPro"/>
</dbReference>
<reference evidence="2" key="1">
    <citation type="journal article" date="2023" name="Int. J. Syst. Evol. Microbiol.">
        <title>&lt;i&gt;Shewanella septentrionalis&lt;/i&gt; sp. nov. and &lt;i&gt;Shewanella holmiensis&lt;/i&gt; sp. nov., isolated from Baltic Sea water and sediments.</title>
        <authorList>
            <person name="Martin-Rodriguez A.J."/>
            <person name="Thorell K."/>
            <person name="Joffre E."/>
            <person name="Jensie-Markopoulos S."/>
            <person name="Moore E.R.B."/>
            <person name="Sjoling A."/>
        </authorList>
    </citation>
    <scope>NUCLEOTIDE SEQUENCE</scope>
    <source>
        <strain evidence="2">SP1W3</strain>
    </source>
</reference>
<evidence type="ECO:0000256" key="1">
    <source>
        <dbReference type="ARBA" id="ARBA00023172"/>
    </source>
</evidence>